<evidence type="ECO:0000256" key="9">
    <source>
        <dbReference type="PIRSR" id="PIRSR605093-1"/>
    </source>
</evidence>
<dbReference type="SUPFAM" id="SSF56672">
    <property type="entry name" value="DNA/RNA polymerases"/>
    <property type="match status" value="1"/>
</dbReference>
<comment type="catalytic activity">
    <reaction evidence="8">
        <text>RNA(n) + a ribonucleoside 5'-triphosphate = RNA(n+1) + diphosphate</text>
        <dbReference type="Rhea" id="RHEA:21248"/>
        <dbReference type="Rhea" id="RHEA-COMP:14527"/>
        <dbReference type="Rhea" id="RHEA-COMP:17342"/>
        <dbReference type="ChEBI" id="CHEBI:33019"/>
        <dbReference type="ChEBI" id="CHEBI:61557"/>
        <dbReference type="ChEBI" id="CHEBI:140395"/>
        <dbReference type="EC" id="2.7.7.48"/>
    </reaction>
</comment>
<dbReference type="GO" id="GO:0003968">
    <property type="term" value="F:RNA-directed RNA polymerase activity"/>
    <property type="evidence" value="ECO:0007669"/>
    <property type="project" value="UniProtKB-KW"/>
</dbReference>
<organism evidence="11 12">
    <name type="scientific">ssRNA phage SRR7976301_6</name>
    <dbReference type="NCBI Taxonomy" id="2786667"/>
    <lineage>
        <taxon>Viruses</taxon>
        <taxon>Riboviria</taxon>
        <taxon>Orthornavirae</taxon>
        <taxon>Lenarviricota</taxon>
        <taxon>Leviviricetes</taxon>
        <taxon>Norzivirales</taxon>
        <taxon>Fiersviridae</taxon>
        <taxon>Behlfluvirus</taxon>
        <taxon>Behlfluvirus lutadaptatum</taxon>
    </lineage>
</organism>
<dbReference type="GeneID" id="80398005"/>
<dbReference type="PROSITE" id="PS50522">
    <property type="entry name" value="RDRP_PHAGE"/>
    <property type="match status" value="1"/>
</dbReference>
<keyword evidence="4" id="KW-0548">Nucleotidyltransferase</keyword>
<evidence type="ECO:0000256" key="5">
    <source>
        <dbReference type="ARBA" id="ARBA00022741"/>
    </source>
</evidence>
<evidence type="ECO:0000256" key="8">
    <source>
        <dbReference type="ARBA" id="ARBA00048744"/>
    </source>
</evidence>
<reference evidence="11" key="1">
    <citation type="submission" date="2020-09" db="EMBL/GenBank/DDBJ databases">
        <title>Leviviricetes taxonomy.</title>
        <authorList>
            <person name="Stockdale S.R."/>
            <person name="Callanan J."/>
            <person name="Adriaenssens E.M."/>
            <person name="Kuhn J.H."/>
            <person name="Rumnieks J."/>
            <person name="Shkoporov A."/>
            <person name="Draper L.A."/>
            <person name="Ross P."/>
            <person name="Hill C."/>
        </authorList>
    </citation>
    <scope>NUCLEOTIDE SEQUENCE</scope>
</reference>
<keyword evidence="9" id="KW-0460">Magnesium</keyword>
<keyword evidence="3" id="KW-0808">Transferase</keyword>
<dbReference type="GO" id="GO:0000166">
    <property type="term" value="F:nucleotide binding"/>
    <property type="evidence" value="ECO:0007669"/>
    <property type="project" value="UniProtKB-KW"/>
</dbReference>
<protein>
    <recommendedName>
        <fullName evidence="1">RNA-directed RNA polymerase</fullName>
        <ecNumber evidence="1">2.7.7.48</ecNumber>
    </recommendedName>
    <alternativeName>
        <fullName evidence="7">RNA replicase beta chain</fullName>
    </alternativeName>
</protein>
<dbReference type="GO" id="GO:0046872">
    <property type="term" value="F:metal ion binding"/>
    <property type="evidence" value="ECO:0007669"/>
    <property type="project" value="UniProtKB-KW"/>
</dbReference>
<dbReference type="Pfam" id="PF03431">
    <property type="entry name" value="RNA_replicase_B"/>
    <property type="match status" value="1"/>
</dbReference>
<keyword evidence="6" id="KW-0693">Viral RNA replication</keyword>
<evidence type="ECO:0000256" key="7">
    <source>
        <dbReference type="ARBA" id="ARBA00030248"/>
    </source>
</evidence>
<evidence type="ECO:0000313" key="11">
    <source>
        <dbReference type="EMBL" id="DAD52682.1"/>
    </source>
</evidence>
<dbReference type="Proteomes" id="UP000679196">
    <property type="component" value="Segment"/>
</dbReference>
<feature type="binding site" evidence="9">
    <location>
        <position position="362"/>
    </location>
    <ligand>
        <name>Mg(2+)</name>
        <dbReference type="ChEBI" id="CHEBI:18420"/>
        <label>2</label>
    </ligand>
</feature>
<proteinExistence type="predicted"/>
<feature type="domain" description="RdRp catalytic" evidence="10">
    <location>
        <begin position="263"/>
        <end position="393"/>
    </location>
</feature>
<keyword evidence="2 11" id="KW-0696">RNA-directed RNA polymerase</keyword>
<evidence type="ECO:0000256" key="2">
    <source>
        <dbReference type="ARBA" id="ARBA00022484"/>
    </source>
</evidence>
<evidence type="ECO:0000256" key="3">
    <source>
        <dbReference type="ARBA" id="ARBA00022679"/>
    </source>
</evidence>
<evidence type="ECO:0000259" key="10">
    <source>
        <dbReference type="PROSITE" id="PS50522"/>
    </source>
</evidence>
<dbReference type="EMBL" id="BK014175">
    <property type="protein sequence ID" value="DAD52682.1"/>
    <property type="molecule type" value="Genomic_RNA"/>
</dbReference>
<dbReference type="KEGG" id="vg:80398005"/>
<gene>
    <name evidence="11" type="primary">SRR7976301_6_4</name>
</gene>
<keyword evidence="12" id="KW-1185">Reference proteome</keyword>
<keyword evidence="9" id="KW-0479">Metal-binding</keyword>
<accession>A0A8S5L5T1</accession>
<evidence type="ECO:0000256" key="4">
    <source>
        <dbReference type="ARBA" id="ARBA00022695"/>
    </source>
</evidence>
<dbReference type="InterPro" id="IPR007096">
    <property type="entry name" value="RNA-dir_Rpol_cat_phage"/>
</dbReference>
<evidence type="ECO:0000256" key="6">
    <source>
        <dbReference type="ARBA" id="ARBA00022953"/>
    </source>
</evidence>
<dbReference type="InterPro" id="IPR005093">
    <property type="entry name" value="RNArep_beta"/>
</dbReference>
<evidence type="ECO:0000256" key="1">
    <source>
        <dbReference type="ARBA" id="ARBA00012494"/>
    </source>
</evidence>
<feature type="binding site" evidence="9">
    <location>
        <position position="278"/>
    </location>
    <ligand>
        <name>Mg(2+)</name>
        <dbReference type="ChEBI" id="CHEBI:18420"/>
        <label>2</label>
    </ligand>
</feature>
<dbReference type="InterPro" id="IPR043502">
    <property type="entry name" value="DNA/RNA_pol_sf"/>
</dbReference>
<feature type="binding site" evidence="9">
    <location>
        <position position="361"/>
    </location>
    <ligand>
        <name>Mg(2+)</name>
        <dbReference type="ChEBI" id="CHEBI:18420"/>
        <label>2</label>
    </ligand>
</feature>
<evidence type="ECO:0000313" key="12">
    <source>
        <dbReference type="Proteomes" id="UP000679196"/>
    </source>
</evidence>
<comment type="cofactor">
    <cofactor evidence="9">
        <name>Mg(2+)</name>
        <dbReference type="ChEBI" id="CHEBI:18420"/>
    </cofactor>
    <text evidence="9">Binds 2 Mg(2+) per subunit.</text>
</comment>
<name>A0A8S5L5T1_9VIRU</name>
<sequence>MDLHRGSDPMGEVFFALCKEVDTPISLSAWLRFKYSQKELSEMELPVADYLECHAARFKQEYMVTSFLSKWKGLDTGVDLEAVAIQKFRDSEDQCSAANRFLRQIRQSGFHPINAVLYTAKRKIANLLGPVSLHCIERHFGWGPGATFDLPRRKAQVDHKISTLPITVSSRAAELFQSVVTHDLHWSFCILGLFPDGPWSFTPGVLEVVETCRVETVPKNAKTHRIIAIEPTANLFLQKGIGGYFRRVLKRVGVDLDDQGRNQSLAAEAVYSSYATLDLRAASDTVSREIVYDLLPFDWWWLLDHLRSPKALMPDGDVVLLEKFSSMGNGFTFELESLIFWAISSAVQDLQGGGVCSIYGDDIIVEQVHAPAVVAALTTLGFKLNMTKSYVEGLFFESCGEHYFNGEEVTPAYQKDTFDDTREYIRCHNRLFRWQRRVRVETRALDAVVRASPNWLLSCLLPEGEESDDGYLVDIGVLLRLSQLGPKHHRTVTFNGTKGFRLRYVRQPTRSLPGIAEALYAHTLRLNADKTSSTSVLANTRPPVPKGQRADDVHLPIAERELDDGSTELHFAWRWIIPQGWCPLNRT</sequence>
<dbReference type="EC" id="2.7.7.48" evidence="1"/>
<keyword evidence="5" id="KW-0547">Nucleotide-binding</keyword>
<dbReference type="GO" id="GO:0039694">
    <property type="term" value="P:viral RNA genome replication"/>
    <property type="evidence" value="ECO:0007669"/>
    <property type="project" value="InterPro"/>
</dbReference>
<dbReference type="RefSeq" id="YP_010769090.1">
    <property type="nucleotide sequence ID" value="NC_073874.1"/>
</dbReference>